<dbReference type="PATRIC" id="fig|1582439.9.peg.894"/>
<reference evidence="2 3" key="3">
    <citation type="journal article" date="2019" name="Int. J. Syst. Evol. Microbiol.">
        <title>Nitrosopumilus adriaticus sp. nov. and Nitrosopumilus piranensis sp. nov., two ammonia-oxidizing archaea from the Adriatic Sea and members of the class Nitrososphaeria.</title>
        <authorList>
            <person name="Bayer B."/>
            <person name="Vojvoda J."/>
            <person name="Reinthaler T."/>
            <person name="Reyes C."/>
            <person name="Pinto M."/>
            <person name="Herndl G.J."/>
        </authorList>
    </citation>
    <scope>NUCLEOTIDE SEQUENCE [LARGE SCALE GENOMIC DNA]</scope>
    <source>
        <strain evidence="2 3">D3C</strain>
    </source>
</reference>
<dbReference type="AlphaFoldDB" id="A0A0C5BV11"/>
<keyword evidence="1" id="KW-0472">Membrane</keyword>
<dbReference type="GeneID" id="41600037"/>
<gene>
    <name evidence="2" type="ORF">NPIRD3C_0869</name>
</gene>
<evidence type="ECO:0000313" key="3">
    <source>
        <dbReference type="Proteomes" id="UP000032027"/>
    </source>
</evidence>
<dbReference type="STRING" id="1582439.NPIRD3C_0869"/>
<feature type="transmembrane region" description="Helical" evidence="1">
    <location>
        <begin position="163"/>
        <end position="181"/>
    </location>
</feature>
<protein>
    <recommendedName>
        <fullName evidence="4">PEFG-CTERM sorting domain-containing protein</fullName>
    </recommendedName>
</protein>
<keyword evidence="1" id="KW-0812">Transmembrane</keyword>
<evidence type="ECO:0000313" key="2">
    <source>
        <dbReference type="EMBL" id="AJM92081.1"/>
    </source>
</evidence>
<dbReference type="NCBIfam" id="TIGR04296">
    <property type="entry name" value="PEFG-CTERM"/>
    <property type="match status" value="1"/>
</dbReference>
<dbReference type="KEGG" id="nid:NPIRD3C_0869"/>
<accession>A0A0C5BV11</accession>
<dbReference type="OrthoDB" id="12013at2157"/>
<evidence type="ECO:0008006" key="4">
    <source>
        <dbReference type="Google" id="ProtNLM"/>
    </source>
</evidence>
<dbReference type="Proteomes" id="UP000032027">
    <property type="component" value="Chromosome"/>
</dbReference>
<proteinExistence type="predicted"/>
<name>A0A0C5BV11_9ARCH</name>
<dbReference type="RefSeq" id="WP_148702991.1">
    <property type="nucleotide sequence ID" value="NZ_CP010868.1"/>
</dbReference>
<dbReference type="EMBL" id="CP010868">
    <property type="protein sequence ID" value="AJM92081.1"/>
    <property type="molecule type" value="Genomic_DNA"/>
</dbReference>
<reference evidence="2 3" key="2">
    <citation type="journal article" date="2016" name="ISME J.">
        <title>Physiological and genomic characterization of two novel marine thaumarchaeal strains indicates niche differentiation.</title>
        <authorList>
            <person name="Bayer B."/>
            <person name="Vojvoda J."/>
            <person name="Offre P."/>
            <person name="Alves R.J."/>
            <person name="Elisabeth N.H."/>
            <person name="Garcia J.A."/>
            <person name="Volland J.M."/>
            <person name="Srivastava A."/>
            <person name="Schleper C."/>
            <person name="Herndl G.J."/>
        </authorList>
    </citation>
    <scope>NUCLEOTIDE SEQUENCE [LARGE SCALE GENOMIC DNA]</scope>
    <source>
        <strain evidence="2 3">D3C</strain>
    </source>
</reference>
<reference evidence="3" key="1">
    <citation type="submission" date="2015-02" db="EMBL/GenBank/DDBJ databases">
        <title>Characterization of two novel Thaumarchaeota isolated from the Northern Adriatic Sea.</title>
        <authorList>
            <person name="Bayer B."/>
            <person name="Vojvoda J."/>
            <person name="Offre P."/>
            <person name="Srivastava A."/>
            <person name="Elisabeth N."/>
            <person name="Garcia J.A.L."/>
            <person name="Schleper C."/>
            <person name="Herndl G.J."/>
        </authorList>
    </citation>
    <scope>NUCLEOTIDE SEQUENCE [LARGE SCALE GENOMIC DNA]</scope>
    <source>
        <strain evidence="3">D3C</strain>
    </source>
</reference>
<keyword evidence="3" id="KW-1185">Reference proteome</keyword>
<dbReference type="InterPro" id="IPR027560">
    <property type="entry name" value="PEFG-CTERM"/>
</dbReference>
<organism evidence="2 3">
    <name type="scientific">Nitrosopumilus piranensis</name>
    <dbReference type="NCBI Taxonomy" id="1582439"/>
    <lineage>
        <taxon>Archaea</taxon>
        <taxon>Nitrososphaerota</taxon>
        <taxon>Nitrososphaeria</taxon>
        <taxon>Nitrosopumilales</taxon>
        <taxon>Nitrosopumilaceae</taxon>
        <taxon>Nitrosopumilus</taxon>
    </lineage>
</organism>
<keyword evidence="1" id="KW-1133">Transmembrane helix</keyword>
<sequence length="195" mass="22189">MINYFFILGAILSLLVLVPVNAYAEHVLDIEVFGQYLDISQLESEKVTFVFDDKSYDLYYGYHGSLDAIGSENTFPILSSMNINEENKSIEIVMEMVPEKTDFWVRMPDDVIYAENEKFTVLVDGIDTRYDLMKFPNDHVIGFLIDKDTKNIAIIGTQVIPEFGAYSVLILVVSIVGLVLFTRKYSFGSNLPRIN</sequence>
<dbReference type="HOGENOM" id="CLU_1492924_0_0_2"/>
<evidence type="ECO:0000256" key="1">
    <source>
        <dbReference type="SAM" id="Phobius"/>
    </source>
</evidence>